<dbReference type="Proteomes" id="UP001169217">
    <property type="component" value="Unassembled WGS sequence"/>
</dbReference>
<feature type="domain" description="PD-(D/E)XK nuclease-like" evidence="2">
    <location>
        <begin position="155"/>
        <end position="417"/>
    </location>
</feature>
<feature type="region of interest" description="Disordered" evidence="1">
    <location>
        <begin position="1"/>
        <end position="80"/>
    </location>
</feature>
<reference evidence="3" key="1">
    <citation type="submission" date="2023-04" db="EMBL/GenBank/DDBJ databases">
        <title>Colletotrichum limetticola genome sequence.</title>
        <authorList>
            <person name="Baroncelli R."/>
        </authorList>
    </citation>
    <scope>NUCLEOTIDE SEQUENCE</scope>
    <source>
        <strain evidence="3">KLA-Anderson</strain>
    </source>
</reference>
<accession>A0ABQ9P7P9</accession>
<evidence type="ECO:0000256" key="1">
    <source>
        <dbReference type="SAM" id="MobiDB-lite"/>
    </source>
</evidence>
<sequence length="428" mass="47325">MDSSSSATPSRKRRVTRLTGGASEGDTSDEFVQDYDHDETPRPAHSVQVASYRNSPRSSPTKSSTASYRSDSVSGRSTSSARIKLVKLPLGNEGIIKRQFSGPPTNPDHPIATQHMLSRIRSLERCRNVLSSSSRHLSSFEAFMQDFDLDDGVFAPDKQPASRLTPADAQNIANNAKRCFEMDHDEPVWNAEVHNLLLTKVLRGRDPSKQGTNLCDFSLCTTASIIKEYVPAGAPPKQIDFCIYLNPTVDVTSKVLALRQILPSASLNHTSYGAHCPHPISVGLETKRPGHDLDGAVLQIGVWQAAHWKMLRCELRRTAPERLMQQGVLSPTVDDVERNVQLALSELGVLHGVLLLGHDWIYVATSPEPSESAQPPDSLNQILWLGKRFGDTNSALGIHQIAAFLECLASWSSQTYWPWYRKWILASP</sequence>
<comment type="caution">
    <text evidence="3">The sequence shown here is derived from an EMBL/GenBank/DDBJ whole genome shotgun (WGS) entry which is preliminary data.</text>
</comment>
<evidence type="ECO:0000313" key="3">
    <source>
        <dbReference type="EMBL" id="KAK0368122.1"/>
    </source>
</evidence>
<name>A0ABQ9P7P9_9PEZI</name>
<evidence type="ECO:0000313" key="4">
    <source>
        <dbReference type="Proteomes" id="UP001169217"/>
    </source>
</evidence>
<protein>
    <recommendedName>
        <fullName evidence="2">PD-(D/E)XK nuclease-like domain-containing protein</fullName>
    </recommendedName>
</protein>
<proteinExistence type="predicted"/>
<evidence type="ECO:0000259" key="2">
    <source>
        <dbReference type="Pfam" id="PF20516"/>
    </source>
</evidence>
<dbReference type="Pfam" id="PF20516">
    <property type="entry name" value="PDDEXK_12"/>
    <property type="match status" value="1"/>
</dbReference>
<dbReference type="EMBL" id="JARUPT010000948">
    <property type="protein sequence ID" value="KAK0368122.1"/>
    <property type="molecule type" value="Genomic_DNA"/>
</dbReference>
<keyword evidence="4" id="KW-1185">Reference proteome</keyword>
<gene>
    <name evidence="3" type="ORF">CLIM01_14521</name>
</gene>
<feature type="compositionally biased region" description="Polar residues" evidence="1">
    <location>
        <begin position="48"/>
        <end position="66"/>
    </location>
</feature>
<organism evidence="3 4">
    <name type="scientific">Colletotrichum limetticola</name>
    <dbReference type="NCBI Taxonomy" id="1209924"/>
    <lineage>
        <taxon>Eukaryota</taxon>
        <taxon>Fungi</taxon>
        <taxon>Dikarya</taxon>
        <taxon>Ascomycota</taxon>
        <taxon>Pezizomycotina</taxon>
        <taxon>Sordariomycetes</taxon>
        <taxon>Hypocreomycetidae</taxon>
        <taxon>Glomerellales</taxon>
        <taxon>Glomerellaceae</taxon>
        <taxon>Colletotrichum</taxon>
        <taxon>Colletotrichum acutatum species complex</taxon>
    </lineage>
</organism>
<dbReference type="InterPro" id="IPR046797">
    <property type="entry name" value="PDDEXK_12"/>
</dbReference>
<feature type="compositionally biased region" description="Low complexity" evidence="1">
    <location>
        <begin position="67"/>
        <end position="80"/>
    </location>
</feature>